<proteinExistence type="predicted"/>
<reference evidence="2 3" key="1">
    <citation type="submission" date="2017-04" db="EMBL/GenBank/DDBJ databases">
        <title>Staphylococcus agnetis, a potential pathogen in the broiler production.</title>
        <authorList>
            <person name="Poulsen L."/>
        </authorList>
    </citation>
    <scope>NUCLEOTIDE SEQUENCE [LARGE SCALE GENOMIC DNA]</scope>
    <source>
        <strain evidence="2 3">723_310714_2_2_spleen</strain>
    </source>
</reference>
<sequence>MKLIDNLDYSDEQKIFLLNIGGLDLYKVRKHVIKTIEKLTKPYLPKHHSYTFMDIDNMTVLLIKSEIQFIPDLIRALCKKNLGVYEVRLFEEKENIFE</sequence>
<dbReference type="Proteomes" id="UP000646308">
    <property type="component" value="Unassembled WGS sequence"/>
</dbReference>
<dbReference type="AlphaFoldDB" id="A0A2T4MFS2"/>
<dbReference type="KEGG" id="sagq:EP23_11395"/>
<accession>A0A2T4MFS2</accession>
<gene>
    <name evidence="2" type="ORF">B9M88_07700</name>
    <name evidence="1" type="ORF">GLV84_03685</name>
</gene>
<dbReference type="RefSeq" id="WP_060552353.1">
    <property type="nucleotide sequence ID" value="NZ_CP009623.1"/>
</dbReference>
<reference evidence="1" key="2">
    <citation type="submission" date="2019-11" db="EMBL/GenBank/DDBJ databases">
        <title>Whole genome comparisons of Staphylococcus agnetis isolates from cattle and chickens.</title>
        <authorList>
            <person name="Rhoads D."/>
            <person name="Shwani A."/>
            <person name="Adkins P."/>
            <person name="Calcutt M."/>
            <person name="Middleton J."/>
        </authorList>
    </citation>
    <scope>NUCLEOTIDE SEQUENCE</scope>
    <source>
        <strain evidence="1">1387</strain>
    </source>
</reference>
<evidence type="ECO:0000313" key="1">
    <source>
        <dbReference type="EMBL" id="NJI01961.1"/>
    </source>
</evidence>
<comment type="caution">
    <text evidence="1">The sequence shown here is derived from an EMBL/GenBank/DDBJ whole genome shotgun (WGS) entry which is preliminary data.</text>
</comment>
<dbReference type="EMBL" id="WMFL01000056">
    <property type="protein sequence ID" value="NJI01961.1"/>
    <property type="molecule type" value="Genomic_DNA"/>
</dbReference>
<name>A0A2T4MFS2_9STAP</name>
<evidence type="ECO:0000313" key="3">
    <source>
        <dbReference type="Proteomes" id="UP000195208"/>
    </source>
</evidence>
<evidence type="ECO:0000313" key="2">
    <source>
        <dbReference type="EMBL" id="OTW30921.1"/>
    </source>
</evidence>
<protein>
    <submittedName>
        <fullName evidence="1">Uncharacterized protein</fullName>
    </submittedName>
</protein>
<organism evidence="1 4">
    <name type="scientific">Staphylococcus agnetis</name>
    <dbReference type="NCBI Taxonomy" id="985762"/>
    <lineage>
        <taxon>Bacteria</taxon>
        <taxon>Bacillati</taxon>
        <taxon>Bacillota</taxon>
        <taxon>Bacilli</taxon>
        <taxon>Bacillales</taxon>
        <taxon>Staphylococcaceae</taxon>
        <taxon>Staphylococcus</taxon>
    </lineage>
</organism>
<dbReference type="GeneID" id="57690783"/>
<keyword evidence="3" id="KW-1185">Reference proteome</keyword>
<evidence type="ECO:0000313" key="4">
    <source>
        <dbReference type="Proteomes" id="UP000646308"/>
    </source>
</evidence>
<dbReference type="Proteomes" id="UP000195208">
    <property type="component" value="Unassembled WGS sequence"/>
</dbReference>
<dbReference type="OrthoDB" id="2413226at2"/>
<dbReference type="EMBL" id="NEFX01000014">
    <property type="protein sequence ID" value="OTW30921.1"/>
    <property type="molecule type" value="Genomic_DNA"/>
</dbReference>